<gene>
    <name evidence="1" type="ORF">NGM99_06325</name>
</gene>
<dbReference type="SUPFAM" id="SSF55144">
    <property type="entry name" value="LigT-like"/>
    <property type="match status" value="1"/>
</dbReference>
<organism evidence="1 2">
    <name type="scientific">Mesorhizobium liriopis</name>
    <dbReference type="NCBI Taxonomy" id="2953882"/>
    <lineage>
        <taxon>Bacteria</taxon>
        <taxon>Pseudomonadati</taxon>
        <taxon>Pseudomonadota</taxon>
        <taxon>Alphaproteobacteria</taxon>
        <taxon>Hyphomicrobiales</taxon>
        <taxon>Phyllobacteriaceae</taxon>
        <taxon>Mesorhizobium</taxon>
    </lineage>
</organism>
<proteinExistence type="predicted"/>
<dbReference type="InterPro" id="IPR009097">
    <property type="entry name" value="Cyclic_Pdiesterase"/>
</dbReference>
<comment type="caution">
    <text evidence="1">The sequence shown here is derived from an EMBL/GenBank/DDBJ whole genome shotgun (WGS) entry which is preliminary data.</text>
</comment>
<dbReference type="Proteomes" id="UP001205906">
    <property type="component" value="Unassembled WGS sequence"/>
</dbReference>
<evidence type="ECO:0000313" key="2">
    <source>
        <dbReference type="Proteomes" id="UP001205906"/>
    </source>
</evidence>
<dbReference type="Pfam" id="PF13563">
    <property type="entry name" value="2_5_RNA_ligase2"/>
    <property type="match status" value="1"/>
</dbReference>
<name>A0ABT1C3K7_9HYPH</name>
<evidence type="ECO:0000313" key="1">
    <source>
        <dbReference type="EMBL" id="MCO6049404.1"/>
    </source>
</evidence>
<reference evidence="1 2" key="1">
    <citation type="submission" date="2022-06" db="EMBL/GenBank/DDBJ databases">
        <title>Mesorhizobium sp. strain RP14 Genome sequencing and assembly.</title>
        <authorList>
            <person name="Kim I."/>
        </authorList>
    </citation>
    <scope>NUCLEOTIDE SEQUENCE [LARGE SCALE GENOMIC DNA]</scope>
    <source>
        <strain evidence="2">RP14(2022)</strain>
    </source>
</reference>
<keyword evidence="2" id="KW-1185">Reference proteome</keyword>
<accession>A0ABT1C3K7</accession>
<sequence>MKLDKASAERFTAERKRYFPPERNYLDAHVTLFHQLPAEHRKQLEIDLANEAGMLSAFTIDVPGLRFLGRGMAYDLSSPDTETLRARLATRWRELLGPQDSQHIRPHVTIQNKVEPAEARQLRDELEARFIPFIVRGEGLDLWEYRGGPWAHLRTFLFAANGEAVEGTQTALKC</sequence>
<dbReference type="Gene3D" id="3.90.1140.10">
    <property type="entry name" value="Cyclic phosphodiesterase"/>
    <property type="match status" value="1"/>
</dbReference>
<dbReference type="RefSeq" id="WP_252817209.1">
    <property type="nucleotide sequence ID" value="NZ_JAMXQS010000003.1"/>
</dbReference>
<dbReference type="EMBL" id="JAMXQS010000003">
    <property type="protein sequence ID" value="MCO6049404.1"/>
    <property type="molecule type" value="Genomic_DNA"/>
</dbReference>
<protein>
    <submittedName>
        <fullName evidence="1">2'-5' RNA ligase family protein</fullName>
    </submittedName>
</protein>
<dbReference type="GO" id="GO:0016874">
    <property type="term" value="F:ligase activity"/>
    <property type="evidence" value="ECO:0007669"/>
    <property type="project" value="UniProtKB-KW"/>
</dbReference>
<keyword evidence="1" id="KW-0436">Ligase</keyword>